<dbReference type="RefSeq" id="WP_148978419.1">
    <property type="nucleotide sequence ID" value="NZ_JBNILM010000001.1"/>
</dbReference>
<dbReference type="PANTHER" id="PTHR34385">
    <property type="entry name" value="D-ALANYL-D-ALANINE CARBOXYPEPTIDASE"/>
    <property type="match status" value="1"/>
</dbReference>
<dbReference type="InterPro" id="IPR003709">
    <property type="entry name" value="VanY-like_core_dom"/>
</dbReference>
<feature type="region of interest" description="Disordered" evidence="1">
    <location>
        <begin position="40"/>
        <end position="74"/>
    </location>
</feature>
<sequence length="285" mass="32876">MKKKHFSVLVILLLLTGCSNQLDDVNWKFWEYFTNETAEEVVEETPVEEEPLEQEEEPEERPPQTDAPPETNENQYVLEEPFFTVLNEEKVIENTDNLLVLVNKDQSLPADYVPSDLTIPDVPFSFEGDYEKKYLREAAARALEELFVAAEAENVEIFAVSGYRSYETQYGIYNTYLKKWGEEKTNAVSAIPGHSEHQTGLAMDISSRSAALDLTEEFGETPEGKWVKEHASEYGFIIRYPQDGEVITGYQYEPWHLRYVGKEVAAYMNEHDLTLEEFFDRAVKQ</sequence>
<dbReference type="CDD" id="cd14852">
    <property type="entry name" value="LD-carboxypeptidase"/>
    <property type="match status" value="1"/>
</dbReference>
<feature type="chain" id="PRO_5038450992" evidence="2">
    <location>
        <begin position="23"/>
        <end position="285"/>
    </location>
</feature>
<comment type="caution">
    <text evidence="4">The sequence shown here is derived from an EMBL/GenBank/DDBJ whole genome shotgun (WGS) entry which is preliminary data.</text>
</comment>
<name>A0A5D4TIV4_9BACI</name>
<evidence type="ECO:0000259" key="3">
    <source>
        <dbReference type="Pfam" id="PF02557"/>
    </source>
</evidence>
<dbReference type="EMBL" id="VTET01000001">
    <property type="protein sequence ID" value="TYS74758.1"/>
    <property type="molecule type" value="Genomic_DNA"/>
</dbReference>
<gene>
    <name evidence="4" type="ORF">FZC75_03430</name>
</gene>
<dbReference type="SUPFAM" id="SSF55166">
    <property type="entry name" value="Hedgehog/DD-peptidase"/>
    <property type="match status" value="1"/>
</dbReference>
<accession>A0A5D4TIV4</accession>
<evidence type="ECO:0000313" key="5">
    <source>
        <dbReference type="Proteomes" id="UP000324517"/>
    </source>
</evidence>
<dbReference type="InterPro" id="IPR052179">
    <property type="entry name" value="DD-CPase-like"/>
</dbReference>
<dbReference type="OrthoDB" id="9792074at2"/>
<dbReference type="Gene3D" id="3.30.1380.10">
    <property type="match status" value="1"/>
</dbReference>
<proteinExistence type="predicted"/>
<evidence type="ECO:0000256" key="1">
    <source>
        <dbReference type="SAM" id="MobiDB-lite"/>
    </source>
</evidence>
<organism evidence="4 5">
    <name type="scientific">Sutcliffiella horikoshii</name>
    <dbReference type="NCBI Taxonomy" id="79883"/>
    <lineage>
        <taxon>Bacteria</taxon>
        <taxon>Bacillati</taxon>
        <taxon>Bacillota</taxon>
        <taxon>Bacilli</taxon>
        <taxon>Bacillales</taxon>
        <taxon>Bacillaceae</taxon>
        <taxon>Sutcliffiella</taxon>
    </lineage>
</organism>
<evidence type="ECO:0000313" key="4">
    <source>
        <dbReference type="EMBL" id="TYS74758.1"/>
    </source>
</evidence>
<dbReference type="GO" id="GO:0006508">
    <property type="term" value="P:proteolysis"/>
    <property type="evidence" value="ECO:0007669"/>
    <property type="project" value="InterPro"/>
</dbReference>
<dbReference type="Pfam" id="PF02557">
    <property type="entry name" value="VanY"/>
    <property type="match status" value="1"/>
</dbReference>
<dbReference type="InterPro" id="IPR009045">
    <property type="entry name" value="Zn_M74/Hedgehog-like"/>
</dbReference>
<dbReference type="PROSITE" id="PS51257">
    <property type="entry name" value="PROKAR_LIPOPROTEIN"/>
    <property type="match status" value="1"/>
</dbReference>
<dbReference type="GO" id="GO:0008233">
    <property type="term" value="F:peptidase activity"/>
    <property type="evidence" value="ECO:0007669"/>
    <property type="project" value="InterPro"/>
</dbReference>
<protein>
    <submittedName>
        <fullName evidence="4">M15 family metallopeptidase</fullName>
    </submittedName>
</protein>
<dbReference type="AlphaFoldDB" id="A0A5D4TIV4"/>
<keyword evidence="2" id="KW-0732">Signal</keyword>
<dbReference type="PANTHER" id="PTHR34385:SF1">
    <property type="entry name" value="PEPTIDOGLYCAN L-ALANYL-D-GLUTAMATE ENDOPEPTIDASE CWLK"/>
    <property type="match status" value="1"/>
</dbReference>
<feature type="domain" description="D-alanyl-D-alanine carboxypeptidase-like core" evidence="3">
    <location>
        <begin position="133"/>
        <end position="262"/>
    </location>
</feature>
<feature type="signal peptide" evidence="2">
    <location>
        <begin position="1"/>
        <end position="22"/>
    </location>
</feature>
<evidence type="ECO:0000256" key="2">
    <source>
        <dbReference type="SAM" id="SignalP"/>
    </source>
</evidence>
<reference evidence="4 5" key="1">
    <citation type="submission" date="2019-08" db="EMBL/GenBank/DDBJ databases">
        <title>Bacillus genomes from the desert of Cuatro Cienegas, Coahuila.</title>
        <authorList>
            <person name="Olmedo-Alvarez G."/>
        </authorList>
    </citation>
    <scope>NUCLEOTIDE SEQUENCE [LARGE SCALE GENOMIC DNA]</scope>
    <source>
        <strain evidence="4 5">CH98b_3T</strain>
    </source>
</reference>
<dbReference type="InterPro" id="IPR058193">
    <property type="entry name" value="VanY/YodJ_core_dom"/>
</dbReference>
<dbReference type="Proteomes" id="UP000324517">
    <property type="component" value="Unassembled WGS sequence"/>
</dbReference>
<feature type="compositionally biased region" description="Acidic residues" evidence="1">
    <location>
        <begin position="40"/>
        <end position="59"/>
    </location>
</feature>